<sequence length="487" mass="53310">MMIMDKDLVSIQESRVLMENAASAQKELALFSQEKLDAIVEAMVGSVSKQVESLAKLSFEETGYGRWQDKVQKNLFVTQQVLTHLRSLKCVGVISKDEEQRTLDIGIPFGVLVGLSPVTSPVSTTIYKALIAIKSGNSIVFSPHPHATKCIKAALDCMIEAAEKSGLPNGSLSYMDTVTKEGTKELLNHPDTALILLSGVPGMAELGRRSGKPVIYSGTGNGPAFIERSADVRQAVQDIVSSKVFDNGISPSAEHSIIVDECIEPQIRSLMQEQGAYFMTEEESCALAELLFSETGKHRLGMVGVSAKQLAKRANFSVPDSVRLLVAERKYVTKDDPYSKELLAPVLAYYVEDDWMHACEKCIELLLHVRNAHTLTIHSNDEEVISLFALRKPVGRLLVNTPASFGGIGLTTNLTPSMSLANRTYGLGMTADNISPSNLTYIRKVGYGVRQVDNFLFKQESKPQCEESPIDSVQKVIQEALRAIQNS</sequence>
<dbReference type="Gene3D" id="3.40.309.10">
    <property type="entry name" value="Aldehyde Dehydrogenase, Chain A, domain 2"/>
    <property type="match status" value="1"/>
</dbReference>
<proteinExistence type="predicted"/>
<dbReference type="CDD" id="cd07122">
    <property type="entry name" value="ALDH_F20_ACDH"/>
    <property type="match status" value="1"/>
</dbReference>
<evidence type="ECO:0000256" key="1">
    <source>
        <dbReference type="ARBA" id="ARBA00023002"/>
    </source>
</evidence>
<feature type="domain" description="Aldehyde dehydrogenase" evidence="2">
    <location>
        <begin position="17"/>
        <end position="273"/>
    </location>
</feature>
<evidence type="ECO:0000259" key="2">
    <source>
        <dbReference type="Pfam" id="PF00171"/>
    </source>
</evidence>
<accession>A0ABW9YR59</accession>
<evidence type="ECO:0000313" key="3">
    <source>
        <dbReference type="EMBL" id="NBI56190.1"/>
    </source>
</evidence>
<organism evidence="3 4">
    <name type="scientific">Photobacterium alginatilyticum</name>
    <dbReference type="NCBI Taxonomy" id="1775171"/>
    <lineage>
        <taxon>Bacteria</taxon>
        <taxon>Pseudomonadati</taxon>
        <taxon>Pseudomonadota</taxon>
        <taxon>Gammaproteobacteria</taxon>
        <taxon>Vibrionales</taxon>
        <taxon>Vibrionaceae</taxon>
        <taxon>Photobacterium</taxon>
    </lineage>
</organism>
<keyword evidence="1" id="KW-0560">Oxidoreductase</keyword>
<dbReference type="InterPro" id="IPR015590">
    <property type="entry name" value="Aldehyde_DH_dom"/>
</dbReference>
<dbReference type="Gene3D" id="3.40.605.10">
    <property type="entry name" value="Aldehyde Dehydrogenase, Chain A, domain 1"/>
    <property type="match status" value="1"/>
</dbReference>
<evidence type="ECO:0000313" key="4">
    <source>
        <dbReference type="Proteomes" id="UP000738517"/>
    </source>
</evidence>
<gene>
    <name evidence="3" type="ORF">EIZ48_27185</name>
</gene>
<dbReference type="InterPro" id="IPR016162">
    <property type="entry name" value="Ald_DH_N"/>
</dbReference>
<dbReference type="SUPFAM" id="SSF53720">
    <property type="entry name" value="ALDH-like"/>
    <property type="match status" value="1"/>
</dbReference>
<dbReference type="Proteomes" id="UP000738517">
    <property type="component" value="Unassembled WGS sequence"/>
</dbReference>
<dbReference type="PANTHER" id="PTHR11699">
    <property type="entry name" value="ALDEHYDE DEHYDROGENASE-RELATED"/>
    <property type="match status" value="1"/>
</dbReference>
<keyword evidence="4" id="KW-1185">Reference proteome</keyword>
<dbReference type="EMBL" id="RSEJ01000051">
    <property type="protein sequence ID" value="NBI56190.1"/>
    <property type="molecule type" value="Genomic_DNA"/>
</dbReference>
<dbReference type="InterPro" id="IPR016163">
    <property type="entry name" value="Ald_DH_C"/>
</dbReference>
<reference evidence="3 4" key="1">
    <citation type="journal article" date="2017" name="Int. J. Syst. Evol. Microbiol.">
        <title>Photobacterium alginatilyticum sp. nov., a marine bacterium isolated from bottom seawater.</title>
        <authorList>
            <person name="Wang X."/>
            <person name="Wang Y."/>
            <person name="Yang X."/>
            <person name="Sun H."/>
            <person name="Li B."/>
            <person name="Zhang X.H."/>
        </authorList>
    </citation>
    <scope>NUCLEOTIDE SEQUENCE [LARGE SCALE GENOMIC DNA]</scope>
    <source>
        <strain evidence="3 4">P03D4</strain>
    </source>
</reference>
<dbReference type="Pfam" id="PF00171">
    <property type="entry name" value="Aldedh"/>
    <property type="match status" value="1"/>
</dbReference>
<name>A0ABW9YR59_9GAMM</name>
<comment type="caution">
    <text evidence="3">The sequence shown here is derived from an EMBL/GenBank/DDBJ whole genome shotgun (WGS) entry which is preliminary data.</text>
</comment>
<protein>
    <submittedName>
        <fullName evidence="3">Aldehyde dehydrogenase family protein</fullName>
    </submittedName>
</protein>
<dbReference type="InterPro" id="IPR016161">
    <property type="entry name" value="Ald_DH/histidinol_DH"/>
</dbReference>